<dbReference type="EMBL" id="AESD01000520">
    <property type="protein sequence ID" value="EHJ11795.1"/>
    <property type="molecule type" value="Genomic_DNA"/>
</dbReference>
<proteinExistence type="inferred from homology"/>
<dbReference type="PATRIC" id="fig|423471.3.peg.3250"/>
<evidence type="ECO:0000313" key="9">
    <source>
        <dbReference type="EMBL" id="EHJ11795.1"/>
    </source>
</evidence>
<comment type="similarity">
    <text evidence="4 7">Belongs to the glucosamine/galactosamine-6-phosphate isomerase family. 6-phosphogluconolactonase subfamily.</text>
</comment>
<comment type="function">
    <text evidence="2 7">Hydrolysis of 6-phosphogluconolactone to 6-phosphogluconate.</text>
</comment>
<dbReference type="NCBIfam" id="TIGR01198">
    <property type="entry name" value="pgl"/>
    <property type="match status" value="1"/>
</dbReference>
<dbReference type="PANTHER" id="PTHR11054">
    <property type="entry name" value="6-PHOSPHOGLUCONOLACTONASE"/>
    <property type="match status" value="1"/>
</dbReference>
<evidence type="ECO:0000256" key="5">
    <source>
        <dbReference type="ARBA" id="ARBA00013198"/>
    </source>
</evidence>
<keyword evidence="7 9" id="KW-0378">Hydrolase</keyword>
<dbReference type="Pfam" id="PF01182">
    <property type="entry name" value="Glucosamine_iso"/>
    <property type="match status" value="1"/>
</dbReference>
<dbReference type="UniPathway" id="UPA00115">
    <property type="reaction ID" value="UER00409"/>
</dbReference>
<accession>G5J7N2</accession>
<comment type="pathway">
    <text evidence="3 7">Carbohydrate degradation; pentose phosphate pathway; D-ribulose 5-phosphate from D-glucose 6-phosphate (oxidative stage): step 2/3.</text>
</comment>
<dbReference type="GO" id="GO:0005975">
    <property type="term" value="P:carbohydrate metabolic process"/>
    <property type="evidence" value="ECO:0007669"/>
    <property type="project" value="UniProtKB-UniRule"/>
</dbReference>
<evidence type="ECO:0000256" key="1">
    <source>
        <dbReference type="ARBA" id="ARBA00000832"/>
    </source>
</evidence>
<evidence type="ECO:0000256" key="3">
    <source>
        <dbReference type="ARBA" id="ARBA00004961"/>
    </source>
</evidence>
<dbReference type="InterPro" id="IPR039104">
    <property type="entry name" value="6PGL"/>
</dbReference>
<organism evidence="9 10">
    <name type="scientific">Crocosphaera watsonii WH 0003</name>
    <dbReference type="NCBI Taxonomy" id="423471"/>
    <lineage>
        <taxon>Bacteria</taxon>
        <taxon>Bacillati</taxon>
        <taxon>Cyanobacteriota</taxon>
        <taxon>Cyanophyceae</taxon>
        <taxon>Oscillatoriophycideae</taxon>
        <taxon>Chroococcales</taxon>
        <taxon>Aphanothecaceae</taxon>
        <taxon>Crocosphaera</taxon>
    </lineage>
</organism>
<evidence type="ECO:0000256" key="7">
    <source>
        <dbReference type="RuleBase" id="RU365095"/>
    </source>
</evidence>
<gene>
    <name evidence="7" type="primary">pgl</name>
    <name evidence="9" type="ORF">CWATWH0003_3468</name>
</gene>
<dbReference type="GeneID" id="88766999"/>
<dbReference type="SUPFAM" id="SSF100950">
    <property type="entry name" value="NagB/RpiA/CoA transferase-like"/>
    <property type="match status" value="1"/>
</dbReference>
<evidence type="ECO:0000313" key="10">
    <source>
        <dbReference type="Proteomes" id="UP000003477"/>
    </source>
</evidence>
<reference evidence="9 10" key="1">
    <citation type="journal article" date="2011" name="Front. Microbiol.">
        <title>Two Strains of Crocosphaera watsonii with Highly Conserved Genomes are Distinguished by Strain-Specific Features.</title>
        <authorList>
            <person name="Bench S.R."/>
            <person name="Ilikchyan I.N."/>
            <person name="Tripp H.J."/>
            <person name="Zehr J.P."/>
        </authorList>
    </citation>
    <scope>NUCLEOTIDE SEQUENCE [LARGE SCALE GENOMIC DNA]</scope>
    <source>
        <strain evidence="9 10">WH 0003</strain>
    </source>
</reference>
<dbReference type="Proteomes" id="UP000003477">
    <property type="component" value="Unassembled WGS sequence"/>
</dbReference>
<evidence type="ECO:0000259" key="8">
    <source>
        <dbReference type="Pfam" id="PF01182"/>
    </source>
</evidence>
<comment type="catalytic activity">
    <reaction evidence="1 7">
        <text>6-phospho-D-glucono-1,5-lactone + H2O = 6-phospho-D-gluconate + H(+)</text>
        <dbReference type="Rhea" id="RHEA:12556"/>
        <dbReference type="ChEBI" id="CHEBI:15377"/>
        <dbReference type="ChEBI" id="CHEBI:15378"/>
        <dbReference type="ChEBI" id="CHEBI:57955"/>
        <dbReference type="ChEBI" id="CHEBI:58759"/>
        <dbReference type="EC" id="3.1.1.31"/>
    </reaction>
</comment>
<protein>
    <recommendedName>
        <fullName evidence="6 7">6-phosphogluconolactonase</fullName>
        <shortName evidence="7">6PGL</shortName>
        <ecNumber evidence="5 7">3.1.1.31</ecNumber>
    </recommendedName>
</protein>
<dbReference type="GO" id="GO:0006098">
    <property type="term" value="P:pentose-phosphate shunt"/>
    <property type="evidence" value="ECO:0007669"/>
    <property type="project" value="UniProtKB-UniPathway"/>
</dbReference>
<name>G5J7N2_CROWT</name>
<feature type="domain" description="Glucosamine/galactosamine-6-phosphate isomerase" evidence="8">
    <location>
        <begin position="9"/>
        <end position="227"/>
    </location>
</feature>
<dbReference type="EC" id="3.1.1.31" evidence="5 7"/>
<dbReference type="InterPro" id="IPR006148">
    <property type="entry name" value="Glc/Gal-6P_isomerase"/>
</dbReference>
<dbReference type="CDD" id="cd01400">
    <property type="entry name" value="6PGL"/>
    <property type="match status" value="1"/>
</dbReference>
<dbReference type="InterPro" id="IPR037171">
    <property type="entry name" value="NagB/RpiA_transferase-like"/>
</dbReference>
<dbReference type="InterPro" id="IPR005900">
    <property type="entry name" value="6-phosphogluconolactonase_DevB"/>
</dbReference>
<dbReference type="GO" id="GO:0017057">
    <property type="term" value="F:6-phosphogluconolactonase activity"/>
    <property type="evidence" value="ECO:0007669"/>
    <property type="project" value="UniProtKB-UniRule"/>
</dbReference>
<evidence type="ECO:0000256" key="6">
    <source>
        <dbReference type="ARBA" id="ARBA00020337"/>
    </source>
</evidence>
<dbReference type="Gene3D" id="3.40.50.1360">
    <property type="match status" value="1"/>
</dbReference>
<dbReference type="RefSeq" id="WP_007311521.1">
    <property type="nucleotide sequence ID" value="NZ_AESD01000520.1"/>
</dbReference>
<evidence type="ECO:0000256" key="4">
    <source>
        <dbReference type="ARBA" id="ARBA00010662"/>
    </source>
</evidence>
<dbReference type="AlphaFoldDB" id="G5J7N2"/>
<evidence type="ECO:0000256" key="2">
    <source>
        <dbReference type="ARBA" id="ARBA00002681"/>
    </source>
</evidence>
<comment type="caution">
    <text evidence="9">The sequence shown here is derived from an EMBL/GenBank/DDBJ whole genome shotgun (WGS) entry which is preliminary data.</text>
</comment>
<sequence>MTQIQVLTDKPALITHALDLIVDKIHTTLEQQAQFTIALAGGSTPKPLYEALAQKSLPLEKIHIFWGDERYVAADHPDSNQLMARQAWLDQVKFPTVNIHPMPTGSNDPSVDAKTHNQELEEFFGVKAGEFPTFDLILLGMGDDGHTASLFPQTEALTVSDRLVTVGNKDGEPRLTFTYPLINNARCVMFLVAGDNKRPALRSIFSPNGDERLYPAKAVKPQGELLWLLDEGAGAELPKNWV</sequence>
<dbReference type="PANTHER" id="PTHR11054:SF0">
    <property type="entry name" value="6-PHOSPHOGLUCONOLACTONASE"/>
    <property type="match status" value="1"/>
</dbReference>